<evidence type="ECO:0000256" key="6">
    <source>
        <dbReference type="ARBA" id="ARBA00023136"/>
    </source>
</evidence>
<dbReference type="GO" id="GO:0007166">
    <property type="term" value="P:cell surface receptor signaling pathway"/>
    <property type="evidence" value="ECO:0007669"/>
    <property type="project" value="TreeGrafter"/>
</dbReference>
<feature type="transmembrane region" description="Helical" evidence="12">
    <location>
        <begin position="242"/>
        <end position="266"/>
    </location>
</feature>
<keyword evidence="2" id="KW-1003">Cell membrane</keyword>
<dbReference type="PROSITE" id="PS50835">
    <property type="entry name" value="IG_LIKE"/>
    <property type="match status" value="1"/>
</dbReference>
<dbReference type="GO" id="GO:0006955">
    <property type="term" value="P:immune response"/>
    <property type="evidence" value="ECO:0007669"/>
    <property type="project" value="TreeGrafter"/>
</dbReference>
<keyword evidence="5 12" id="KW-1133">Transmembrane helix</keyword>
<dbReference type="OrthoDB" id="9898017at2759"/>
<dbReference type="GO" id="GO:0042102">
    <property type="term" value="P:positive regulation of T cell proliferation"/>
    <property type="evidence" value="ECO:0007669"/>
    <property type="project" value="TreeGrafter"/>
</dbReference>
<dbReference type="SUPFAM" id="SSF48726">
    <property type="entry name" value="Immunoglobulin"/>
    <property type="match status" value="2"/>
</dbReference>
<keyword evidence="7" id="KW-1015">Disulfide bond</keyword>
<keyword evidence="16" id="KW-1185">Reference proteome</keyword>
<evidence type="ECO:0000256" key="9">
    <source>
        <dbReference type="ARBA" id="ARBA00023180"/>
    </source>
</evidence>
<accession>A0A9D3PIB3</accession>
<evidence type="ECO:0000256" key="2">
    <source>
        <dbReference type="ARBA" id="ARBA00022475"/>
    </source>
</evidence>
<proteinExistence type="predicted"/>
<keyword evidence="10" id="KW-0393">Immunoglobulin domain</keyword>
<dbReference type="GO" id="GO:0009897">
    <property type="term" value="C:external side of plasma membrane"/>
    <property type="evidence" value="ECO:0007669"/>
    <property type="project" value="TreeGrafter"/>
</dbReference>
<name>A0A9D3PIB3_MEGAT</name>
<dbReference type="Pfam" id="PF07686">
    <property type="entry name" value="V-set"/>
    <property type="match status" value="2"/>
</dbReference>
<evidence type="ECO:0000256" key="11">
    <source>
        <dbReference type="SAM" id="MobiDB-lite"/>
    </source>
</evidence>
<reference evidence="15" key="1">
    <citation type="submission" date="2021-01" db="EMBL/GenBank/DDBJ databases">
        <authorList>
            <person name="Zahm M."/>
            <person name="Roques C."/>
            <person name="Cabau C."/>
            <person name="Klopp C."/>
            <person name="Donnadieu C."/>
            <person name="Jouanno E."/>
            <person name="Lampietro C."/>
            <person name="Louis A."/>
            <person name="Herpin A."/>
            <person name="Echchiki A."/>
            <person name="Berthelot C."/>
            <person name="Parey E."/>
            <person name="Roest-Crollius H."/>
            <person name="Braasch I."/>
            <person name="Postlethwait J."/>
            <person name="Bobe J."/>
            <person name="Montfort J."/>
            <person name="Bouchez O."/>
            <person name="Begum T."/>
            <person name="Mejri S."/>
            <person name="Adams A."/>
            <person name="Chen W.-J."/>
            <person name="Guiguen Y."/>
        </authorList>
    </citation>
    <scope>NUCLEOTIDE SEQUENCE</scope>
    <source>
        <strain evidence="15">YG-15Mar2019-1</strain>
        <tissue evidence="15">Brain</tissue>
    </source>
</reference>
<gene>
    <name evidence="15" type="ORF">MATL_G00221360</name>
</gene>
<evidence type="ECO:0000256" key="12">
    <source>
        <dbReference type="SAM" id="Phobius"/>
    </source>
</evidence>
<protein>
    <recommendedName>
        <fullName evidence="14">Ig-like domain-containing protein</fullName>
    </recommendedName>
</protein>
<evidence type="ECO:0000313" key="16">
    <source>
        <dbReference type="Proteomes" id="UP001046870"/>
    </source>
</evidence>
<dbReference type="SMART" id="SM00409">
    <property type="entry name" value="IG"/>
    <property type="match status" value="2"/>
</dbReference>
<dbReference type="PROSITE" id="PS51257">
    <property type="entry name" value="PROKAR_LIPOPROTEIN"/>
    <property type="match status" value="1"/>
</dbReference>
<evidence type="ECO:0000256" key="1">
    <source>
        <dbReference type="ARBA" id="ARBA00004251"/>
    </source>
</evidence>
<evidence type="ECO:0000256" key="8">
    <source>
        <dbReference type="ARBA" id="ARBA00023170"/>
    </source>
</evidence>
<dbReference type="AlphaFoldDB" id="A0A9D3PIB3"/>
<keyword evidence="9" id="KW-0325">Glycoprotein</keyword>
<organism evidence="15 16">
    <name type="scientific">Megalops atlanticus</name>
    <name type="common">Tarpon</name>
    <name type="synonym">Clupea gigantea</name>
    <dbReference type="NCBI Taxonomy" id="7932"/>
    <lineage>
        <taxon>Eukaryota</taxon>
        <taxon>Metazoa</taxon>
        <taxon>Chordata</taxon>
        <taxon>Craniata</taxon>
        <taxon>Vertebrata</taxon>
        <taxon>Euteleostomi</taxon>
        <taxon>Actinopterygii</taxon>
        <taxon>Neopterygii</taxon>
        <taxon>Teleostei</taxon>
        <taxon>Elopiformes</taxon>
        <taxon>Megalopidae</taxon>
        <taxon>Megalops</taxon>
    </lineage>
</organism>
<evidence type="ECO:0000256" key="13">
    <source>
        <dbReference type="SAM" id="SignalP"/>
    </source>
</evidence>
<dbReference type="InterPro" id="IPR007110">
    <property type="entry name" value="Ig-like_dom"/>
</dbReference>
<comment type="subcellular location">
    <subcellularLocation>
        <location evidence="1">Cell membrane</location>
        <topology evidence="1">Single-pass type I membrane protein</topology>
    </subcellularLocation>
</comment>
<dbReference type="GO" id="GO:0042130">
    <property type="term" value="P:negative regulation of T cell proliferation"/>
    <property type="evidence" value="ECO:0007669"/>
    <property type="project" value="TreeGrafter"/>
</dbReference>
<feature type="domain" description="Ig-like" evidence="14">
    <location>
        <begin position="131"/>
        <end position="228"/>
    </location>
</feature>
<comment type="caution">
    <text evidence="15">The sequence shown here is derived from an EMBL/GenBank/DDBJ whole genome shotgun (WGS) entry which is preliminary data.</text>
</comment>
<feature type="region of interest" description="Disordered" evidence="11">
    <location>
        <begin position="287"/>
        <end position="350"/>
    </location>
</feature>
<keyword evidence="4 13" id="KW-0732">Signal</keyword>
<dbReference type="InterPro" id="IPR051713">
    <property type="entry name" value="T-cell_Activation_Regulation"/>
</dbReference>
<dbReference type="InterPro" id="IPR036179">
    <property type="entry name" value="Ig-like_dom_sf"/>
</dbReference>
<evidence type="ECO:0000256" key="4">
    <source>
        <dbReference type="ARBA" id="ARBA00022729"/>
    </source>
</evidence>
<evidence type="ECO:0000256" key="10">
    <source>
        <dbReference type="ARBA" id="ARBA00023319"/>
    </source>
</evidence>
<feature type="chain" id="PRO_5039132509" description="Ig-like domain-containing protein" evidence="13">
    <location>
        <begin position="24"/>
        <end position="350"/>
    </location>
</feature>
<keyword evidence="8" id="KW-0675">Receptor</keyword>
<dbReference type="PANTHER" id="PTHR25466:SF11">
    <property type="entry name" value="GALECTIN 17-RELATED"/>
    <property type="match status" value="1"/>
</dbReference>
<evidence type="ECO:0000259" key="14">
    <source>
        <dbReference type="PROSITE" id="PS50835"/>
    </source>
</evidence>
<dbReference type="GO" id="GO:0031295">
    <property type="term" value="P:T cell costimulation"/>
    <property type="evidence" value="ECO:0007669"/>
    <property type="project" value="TreeGrafter"/>
</dbReference>
<evidence type="ECO:0000313" key="15">
    <source>
        <dbReference type="EMBL" id="KAG7458530.1"/>
    </source>
</evidence>
<evidence type="ECO:0000256" key="5">
    <source>
        <dbReference type="ARBA" id="ARBA00022989"/>
    </source>
</evidence>
<keyword evidence="6 12" id="KW-0472">Membrane</keyword>
<dbReference type="InterPro" id="IPR013783">
    <property type="entry name" value="Ig-like_fold"/>
</dbReference>
<dbReference type="Proteomes" id="UP001046870">
    <property type="component" value="Chromosome 20"/>
</dbReference>
<keyword evidence="3 12" id="KW-0812">Transmembrane</keyword>
<dbReference type="PANTHER" id="PTHR25466">
    <property type="entry name" value="T-LYMPHOCYTE ACTIVATION ANTIGEN"/>
    <property type="match status" value="1"/>
</dbReference>
<dbReference type="InterPro" id="IPR003599">
    <property type="entry name" value="Ig_sub"/>
</dbReference>
<dbReference type="EMBL" id="JAFDVH010000020">
    <property type="protein sequence ID" value="KAG7458530.1"/>
    <property type="molecule type" value="Genomic_DNA"/>
</dbReference>
<feature type="signal peptide" evidence="13">
    <location>
        <begin position="1"/>
        <end position="23"/>
    </location>
</feature>
<dbReference type="InterPro" id="IPR013106">
    <property type="entry name" value="Ig_V-set"/>
</dbReference>
<evidence type="ECO:0000256" key="7">
    <source>
        <dbReference type="ARBA" id="ARBA00023157"/>
    </source>
</evidence>
<sequence length="350" mass="38301">MMLRLAGYFFIGTVLLLGSCSSAIPVTLYVDVGGSVTLTCSGANFDQWRTLGNENNEEQFVASLSGSKVNSGPGFEERVTFRDQEKDPENHSLTISPVKYTDKGVYQCKSKIGKILNDMHVKVLGTVRHSVPQGESFALDCYLDLNRTIRYEVLNVTWFKDDEVMCQLRKGHFNCTPELESRVRFPSNGSGGDMSIIILEACASDGGRYRCASKGPELKGNPDSHNVTVTVPPKDSSQSDGAVAWIVLGVLAVIAVLGAAALVIWFKWKNKEFRCKKNEASGNISYREVNGEDKADNGCTNDQHPEADTQPTEADSQPPAPEAQPPEEDVRVSVPESQPVGEKSSTQCWQ</sequence>
<evidence type="ECO:0000256" key="3">
    <source>
        <dbReference type="ARBA" id="ARBA00022692"/>
    </source>
</evidence>
<dbReference type="GO" id="GO:0071222">
    <property type="term" value="P:cellular response to lipopolysaccharide"/>
    <property type="evidence" value="ECO:0007669"/>
    <property type="project" value="TreeGrafter"/>
</dbReference>
<dbReference type="Gene3D" id="2.60.40.10">
    <property type="entry name" value="Immunoglobulins"/>
    <property type="match status" value="2"/>
</dbReference>